<accession>A0A096B395</accession>
<keyword evidence="3" id="KW-1185">Reference proteome</keyword>
<gene>
    <name evidence="2" type="ORF">HMPREF9460_03349</name>
</gene>
<dbReference type="HOGENOM" id="CLU_2804902_0_0_9"/>
<evidence type="ECO:0000313" key="3">
    <source>
        <dbReference type="Proteomes" id="UP000029585"/>
    </source>
</evidence>
<sequence length="67" mass="7462">MGRWDMGWDTLLVMYAPFLLGLAAFALIALAVCPRPPRWVRVSAGVLGSALLLWALWAYVFRPVFAP</sequence>
<dbReference type="Proteomes" id="UP000029585">
    <property type="component" value="Unassembled WGS sequence"/>
</dbReference>
<proteinExistence type="predicted"/>
<comment type="caution">
    <text evidence="2">The sequence shown here is derived from an EMBL/GenBank/DDBJ whole genome shotgun (WGS) entry which is preliminary data.</text>
</comment>
<reference evidence="2 3" key="1">
    <citation type="submission" date="2011-08" db="EMBL/GenBank/DDBJ databases">
        <title>The Genome Sequence of Clostridium orbiscindens 1_3_50AFAA.</title>
        <authorList>
            <consortium name="The Broad Institute Genome Sequencing Platform"/>
            <person name="Earl A."/>
            <person name="Ward D."/>
            <person name="Feldgarden M."/>
            <person name="Gevers D."/>
            <person name="Daigneault M."/>
            <person name="Strauss J."/>
            <person name="Allen-Vercoe E."/>
            <person name="Young S.K."/>
            <person name="Zeng Q."/>
            <person name="Gargeya S."/>
            <person name="Fitzgerald M."/>
            <person name="Haas B."/>
            <person name="Abouelleil A."/>
            <person name="Alvarado L."/>
            <person name="Arachchi H.M."/>
            <person name="Berlin A."/>
            <person name="Brown A."/>
            <person name="Chapman S.B."/>
            <person name="Chen Z."/>
            <person name="Dunbar C."/>
            <person name="Freedman E."/>
            <person name="Gearin G."/>
            <person name="Gellesch M."/>
            <person name="Goldberg J."/>
            <person name="Griggs A."/>
            <person name="Gujja S."/>
            <person name="Heiman D."/>
            <person name="Howarth C."/>
            <person name="Larson L."/>
            <person name="Lui A."/>
            <person name="MacDonald P.J.P."/>
            <person name="Montmayeur A."/>
            <person name="Murphy C."/>
            <person name="Neiman D."/>
            <person name="Pearson M."/>
            <person name="Priest M."/>
            <person name="Roberts A."/>
            <person name="Saif S."/>
            <person name="Shea T."/>
            <person name="Shenoy N."/>
            <person name="Sisk P."/>
            <person name="Stolte C."/>
            <person name="Sykes S."/>
            <person name="Wortman J."/>
            <person name="Nusbaum C."/>
            <person name="Birren B."/>
        </authorList>
    </citation>
    <scope>NUCLEOTIDE SEQUENCE [LARGE SCALE GENOMIC DNA]</scope>
    <source>
        <strain evidence="2 3">1_3_50AFAA</strain>
    </source>
</reference>
<dbReference type="PATRIC" id="fig|742738.3.peg.3445"/>
<keyword evidence="1" id="KW-1133">Transmembrane helix</keyword>
<evidence type="ECO:0000256" key="1">
    <source>
        <dbReference type="SAM" id="Phobius"/>
    </source>
</evidence>
<keyword evidence="1" id="KW-0472">Membrane</keyword>
<dbReference type="AlphaFoldDB" id="A0A096B395"/>
<evidence type="ECO:0000313" key="2">
    <source>
        <dbReference type="EMBL" id="KGF53808.1"/>
    </source>
</evidence>
<feature type="transmembrane region" description="Helical" evidence="1">
    <location>
        <begin position="39"/>
        <end position="60"/>
    </location>
</feature>
<dbReference type="EMBL" id="ADLO01000102">
    <property type="protein sequence ID" value="KGF53808.1"/>
    <property type="molecule type" value="Genomic_DNA"/>
</dbReference>
<organism evidence="2 3">
    <name type="scientific">Flavonifractor plautii 1_3_50AFAA</name>
    <dbReference type="NCBI Taxonomy" id="742738"/>
    <lineage>
        <taxon>Bacteria</taxon>
        <taxon>Bacillati</taxon>
        <taxon>Bacillota</taxon>
        <taxon>Clostridia</taxon>
        <taxon>Eubacteriales</taxon>
        <taxon>Oscillospiraceae</taxon>
        <taxon>Flavonifractor</taxon>
    </lineage>
</organism>
<name>A0A096B395_FLAPL</name>
<keyword evidence="1" id="KW-0812">Transmembrane</keyword>
<protein>
    <submittedName>
        <fullName evidence="2">Uncharacterized protein</fullName>
    </submittedName>
</protein>
<feature type="transmembrane region" description="Helical" evidence="1">
    <location>
        <begin position="12"/>
        <end position="32"/>
    </location>
</feature>
<dbReference type="RefSeq" id="WP_044942748.1">
    <property type="nucleotide sequence ID" value="NZ_KN174166.1"/>
</dbReference>